<reference evidence="4 5" key="1">
    <citation type="submission" date="2015-07" db="EMBL/GenBank/DDBJ databases">
        <title>Comparative genomics of the Sigatoka disease complex on banana suggests a link between parallel evolutionary changes in Pseudocercospora fijiensis and Pseudocercospora eumusae and increased virulence on the banana host.</title>
        <authorList>
            <person name="Chang T.-C."/>
            <person name="Salvucci A."/>
            <person name="Crous P.W."/>
            <person name="Stergiopoulos I."/>
        </authorList>
    </citation>
    <scope>NUCLEOTIDE SEQUENCE [LARGE SCALE GENOMIC DNA]</scope>
    <source>
        <strain evidence="4 5">CBS 114824</strain>
    </source>
</reference>
<evidence type="ECO:0000256" key="1">
    <source>
        <dbReference type="ARBA" id="ARBA00035112"/>
    </source>
</evidence>
<dbReference type="InterPro" id="IPR021765">
    <property type="entry name" value="UstYa-like"/>
</dbReference>
<proteinExistence type="inferred from homology"/>
<dbReference type="AlphaFoldDB" id="A0A139H5V9"/>
<dbReference type="STRING" id="321146.A0A139H5V9"/>
<feature type="transmembrane region" description="Helical" evidence="3">
    <location>
        <begin position="56"/>
        <end position="76"/>
    </location>
</feature>
<accession>A0A139H5V9</accession>
<keyword evidence="3" id="KW-1133">Transmembrane helix</keyword>
<evidence type="ECO:0000313" key="5">
    <source>
        <dbReference type="Proteomes" id="UP000070133"/>
    </source>
</evidence>
<dbReference type="PANTHER" id="PTHR33365">
    <property type="entry name" value="YALI0B05434P"/>
    <property type="match status" value="1"/>
</dbReference>
<feature type="region of interest" description="Disordered" evidence="2">
    <location>
        <begin position="1"/>
        <end position="21"/>
    </location>
</feature>
<protein>
    <submittedName>
        <fullName evidence="4">Uncharacterized protein</fullName>
    </submittedName>
</protein>
<dbReference type="PANTHER" id="PTHR33365:SF6">
    <property type="entry name" value="OXIDASE USTYA"/>
    <property type="match status" value="1"/>
</dbReference>
<name>A0A139H5V9_9PEZI</name>
<comment type="similarity">
    <text evidence="1">Belongs to the ustYa family.</text>
</comment>
<evidence type="ECO:0000256" key="3">
    <source>
        <dbReference type="SAM" id="Phobius"/>
    </source>
</evidence>
<organism evidence="4 5">
    <name type="scientific">Pseudocercospora eumusae</name>
    <dbReference type="NCBI Taxonomy" id="321146"/>
    <lineage>
        <taxon>Eukaryota</taxon>
        <taxon>Fungi</taxon>
        <taxon>Dikarya</taxon>
        <taxon>Ascomycota</taxon>
        <taxon>Pezizomycotina</taxon>
        <taxon>Dothideomycetes</taxon>
        <taxon>Dothideomycetidae</taxon>
        <taxon>Mycosphaerellales</taxon>
        <taxon>Mycosphaerellaceae</taxon>
        <taxon>Pseudocercospora</taxon>
    </lineage>
</organism>
<keyword evidence="3" id="KW-0472">Membrane</keyword>
<dbReference type="OrthoDB" id="3687641at2759"/>
<gene>
    <name evidence="4" type="ORF">AC578_3200</name>
</gene>
<dbReference type="GO" id="GO:0043386">
    <property type="term" value="P:mycotoxin biosynthetic process"/>
    <property type="evidence" value="ECO:0007669"/>
    <property type="project" value="InterPro"/>
</dbReference>
<keyword evidence="5" id="KW-1185">Reference proteome</keyword>
<comment type="caution">
    <text evidence="4">The sequence shown here is derived from an EMBL/GenBank/DDBJ whole genome shotgun (WGS) entry which is preliminary data.</text>
</comment>
<evidence type="ECO:0000256" key="2">
    <source>
        <dbReference type="SAM" id="MobiDB-lite"/>
    </source>
</evidence>
<sequence length="281" mass="31815">MNLKPPIHEATGLDPETATEDETMKWSRAESVDVDIENRLLERTHTATARKKISSIAIYTLLISIILLQTILIIHLRTDLAKRPPKTTIFGLKTLRNVPRTSGLQNKFWPGGDRDKDLEAANRAWEAINSGHGAVVVTPEFKAQHALPDSIRHPFRQDVYAYALEAYHCIHCLQVLRKDFLLVREGRSAMRPLEHAMHCFDALRQSVMCQASDELLGITGRGHAGGFNQTRMCRDWDELRDLATEKTACYWDDELPPEKEDMRWAMCDGGYDGLPIGGILE</sequence>
<dbReference type="EMBL" id="LFZN01000134">
    <property type="protein sequence ID" value="KXS97759.1"/>
    <property type="molecule type" value="Genomic_DNA"/>
</dbReference>
<dbReference type="Proteomes" id="UP000070133">
    <property type="component" value="Unassembled WGS sequence"/>
</dbReference>
<keyword evidence="3" id="KW-0812">Transmembrane</keyword>
<dbReference type="Pfam" id="PF11807">
    <property type="entry name" value="UstYa"/>
    <property type="match status" value="1"/>
</dbReference>
<evidence type="ECO:0000313" key="4">
    <source>
        <dbReference type="EMBL" id="KXS97759.1"/>
    </source>
</evidence>